<dbReference type="PROSITE" id="PS00101">
    <property type="entry name" value="HEXAPEP_TRANSFERASES"/>
    <property type="match status" value="1"/>
</dbReference>
<keyword evidence="2 5" id="KW-0808">Transferase</keyword>
<dbReference type="Proteomes" id="UP000253977">
    <property type="component" value="Unassembled WGS sequence"/>
</dbReference>
<evidence type="ECO:0000313" key="6">
    <source>
        <dbReference type="Proteomes" id="UP000253977"/>
    </source>
</evidence>
<dbReference type="NCBIfam" id="TIGR03308">
    <property type="entry name" value="phn_thr-fam"/>
    <property type="match status" value="1"/>
</dbReference>
<organism evidence="5 6">
    <name type="scientific">Thalassococcus profundi</name>
    <dbReference type="NCBI Taxonomy" id="2282382"/>
    <lineage>
        <taxon>Bacteria</taxon>
        <taxon>Pseudomonadati</taxon>
        <taxon>Pseudomonadota</taxon>
        <taxon>Alphaproteobacteria</taxon>
        <taxon>Rhodobacterales</taxon>
        <taxon>Roseobacteraceae</taxon>
        <taxon>Thalassococcus</taxon>
    </lineage>
</organism>
<evidence type="ECO:0000256" key="3">
    <source>
        <dbReference type="ARBA" id="ARBA00022737"/>
    </source>
</evidence>
<protein>
    <submittedName>
        <fullName evidence="5">Chloramphenicol acetyltransferase</fullName>
    </submittedName>
</protein>
<dbReference type="GO" id="GO:0016746">
    <property type="term" value="F:acyltransferase activity"/>
    <property type="evidence" value="ECO:0007669"/>
    <property type="project" value="UniProtKB-KW"/>
</dbReference>
<dbReference type="Pfam" id="PF00132">
    <property type="entry name" value="Hexapep"/>
    <property type="match status" value="1"/>
</dbReference>
<dbReference type="CDD" id="cd03349">
    <property type="entry name" value="LbH_XAT"/>
    <property type="match status" value="1"/>
</dbReference>
<dbReference type="AlphaFoldDB" id="A0A369TMU4"/>
<dbReference type="EMBL" id="QPMK01000005">
    <property type="protein sequence ID" value="RDD66611.1"/>
    <property type="molecule type" value="Genomic_DNA"/>
</dbReference>
<dbReference type="InterPro" id="IPR050179">
    <property type="entry name" value="Trans_hexapeptide_repeat"/>
</dbReference>
<dbReference type="PANTHER" id="PTHR43300:SF11">
    <property type="entry name" value="ACETYLTRANSFERASE RV3034C-RELATED"/>
    <property type="match status" value="1"/>
</dbReference>
<keyword evidence="3" id="KW-0677">Repeat</keyword>
<name>A0A369TMU4_9RHOB</name>
<gene>
    <name evidence="5" type="ORF">DU478_09215</name>
</gene>
<dbReference type="InterPro" id="IPR017694">
    <property type="entry name" value="Phosphonate_tfrase_rpt"/>
</dbReference>
<dbReference type="PANTHER" id="PTHR43300">
    <property type="entry name" value="ACETYLTRANSFERASE"/>
    <property type="match status" value="1"/>
</dbReference>
<dbReference type="SUPFAM" id="SSF51161">
    <property type="entry name" value="Trimeric LpxA-like enzymes"/>
    <property type="match status" value="1"/>
</dbReference>
<dbReference type="InterPro" id="IPR011004">
    <property type="entry name" value="Trimer_LpxA-like_sf"/>
</dbReference>
<dbReference type="OrthoDB" id="9815592at2"/>
<comment type="caution">
    <text evidence="5">The sequence shown here is derived from an EMBL/GenBank/DDBJ whole genome shotgun (WGS) entry which is preliminary data.</text>
</comment>
<keyword evidence="6" id="KW-1185">Reference proteome</keyword>
<reference evidence="5 6" key="1">
    <citation type="submission" date="2018-07" db="EMBL/GenBank/DDBJ databases">
        <title>Thalassococcus profundi sp. nov., a marine bacterium isolated from deep seawater of Okinawa Trough.</title>
        <authorList>
            <person name="Yu M."/>
        </authorList>
    </citation>
    <scope>NUCLEOTIDE SEQUENCE [LARGE SCALE GENOMIC DNA]</scope>
    <source>
        <strain evidence="5 6">WRAS1</strain>
    </source>
</reference>
<dbReference type="InterPro" id="IPR018357">
    <property type="entry name" value="Hexapep_transf_CS"/>
</dbReference>
<accession>A0A369TMU4</accession>
<evidence type="ECO:0000313" key="5">
    <source>
        <dbReference type="EMBL" id="RDD66611.1"/>
    </source>
</evidence>
<comment type="similarity">
    <text evidence="1">Belongs to the transferase hexapeptide repeat family.</text>
</comment>
<dbReference type="Gene3D" id="2.160.10.10">
    <property type="entry name" value="Hexapeptide repeat proteins"/>
    <property type="match status" value="1"/>
</dbReference>
<dbReference type="RefSeq" id="WP_114510661.1">
    <property type="nucleotide sequence ID" value="NZ_QPMK01000005.1"/>
</dbReference>
<keyword evidence="4" id="KW-0012">Acyltransferase</keyword>
<proteinExistence type="inferred from homology"/>
<evidence type="ECO:0000256" key="1">
    <source>
        <dbReference type="ARBA" id="ARBA00007274"/>
    </source>
</evidence>
<sequence length="205" mass="22542">MARLSPDRPVIHDGCTITDTTFGAYVEIGAGSRVAHSRIGDYSYCDRFADIANAEVGKFANIASFVRIGATDHPLDTAACHHFLYRSGDYWDDAETDADFFARRRARRAVIGHDTWIGHAAMIKPEVTLGHGAVVAAGAVVTKDVPAYCIVAGTPARKLRDRQPPEIAARLIALAWWNWPHDALRMALEDFRTLSAEAFLERYGG</sequence>
<evidence type="ECO:0000256" key="4">
    <source>
        <dbReference type="ARBA" id="ARBA00023315"/>
    </source>
</evidence>
<evidence type="ECO:0000256" key="2">
    <source>
        <dbReference type="ARBA" id="ARBA00022679"/>
    </source>
</evidence>
<dbReference type="InterPro" id="IPR001451">
    <property type="entry name" value="Hexapep"/>
</dbReference>